<dbReference type="SMART" id="SM00244">
    <property type="entry name" value="PHB"/>
    <property type="match status" value="1"/>
</dbReference>
<reference evidence="8" key="1">
    <citation type="submission" date="2023-02" db="EMBL/GenBank/DDBJ databases">
        <title>Description of Roseinatronobacter alkalisoli sp. nov., an alkaliphilic bacerium isolated from soda soil.</title>
        <authorList>
            <person name="Wei W."/>
        </authorList>
    </citation>
    <scope>NUCLEOTIDE SEQUENCE</scope>
    <source>
        <strain evidence="8">HJB301</strain>
    </source>
</reference>
<proteinExistence type="inferred from homology"/>
<accession>A0ABT5TAB3</accession>
<feature type="coiled-coil region" evidence="6">
    <location>
        <begin position="320"/>
        <end position="366"/>
    </location>
</feature>
<dbReference type="EMBL" id="JAQZSM010000012">
    <property type="protein sequence ID" value="MDD7972042.1"/>
    <property type="molecule type" value="Genomic_DNA"/>
</dbReference>
<organism evidence="8 9">
    <name type="scientific">Roseinatronobacter alkalisoli</name>
    <dbReference type="NCBI Taxonomy" id="3028235"/>
    <lineage>
        <taxon>Bacteria</taxon>
        <taxon>Pseudomonadati</taxon>
        <taxon>Pseudomonadota</taxon>
        <taxon>Alphaproteobacteria</taxon>
        <taxon>Rhodobacterales</taxon>
        <taxon>Paracoccaceae</taxon>
        <taxon>Roseinatronobacter</taxon>
    </lineage>
</organism>
<keyword evidence="5" id="KW-0472">Membrane</keyword>
<evidence type="ECO:0000259" key="7">
    <source>
        <dbReference type="SMART" id="SM00244"/>
    </source>
</evidence>
<feature type="coiled-coil region" evidence="6">
    <location>
        <begin position="198"/>
        <end position="283"/>
    </location>
</feature>
<evidence type="ECO:0000256" key="4">
    <source>
        <dbReference type="ARBA" id="ARBA00022475"/>
    </source>
</evidence>
<protein>
    <submittedName>
        <fullName evidence="8">SPFH domain-containing protein</fullName>
    </submittedName>
</protein>
<dbReference type="InterPro" id="IPR001107">
    <property type="entry name" value="Band_7"/>
</dbReference>
<keyword evidence="6" id="KW-0175">Coiled coil</keyword>
<dbReference type="InterPro" id="IPR031905">
    <property type="entry name" value="Flotillin_C"/>
</dbReference>
<gene>
    <name evidence="8" type="ORF">PUT78_13130</name>
</gene>
<evidence type="ECO:0000256" key="5">
    <source>
        <dbReference type="ARBA" id="ARBA00023136"/>
    </source>
</evidence>
<dbReference type="Proteomes" id="UP001431784">
    <property type="component" value="Unassembled WGS sequence"/>
</dbReference>
<evidence type="ECO:0000256" key="6">
    <source>
        <dbReference type="SAM" id="Coils"/>
    </source>
</evidence>
<comment type="subcellular location">
    <subcellularLocation>
        <location evidence="2">Cell membrane</location>
    </subcellularLocation>
    <subcellularLocation>
        <location evidence="1">Membrane</location>
        <topology evidence="1">Single-pass membrane protein</topology>
    </subcellularLocation>
</comment>
<dbReference type="InterPro" id="IPR027705">
    <property type="entry name" value="Flotillin_fam"/>
</dbReference>
<keyword evidence="9" id="KW-1185">Reference proteome</keyword>
<dbReference type="InterPro" id="IPR036013">
    <property type="entry name" value="Band_7/SPFH_dom_sf"/>
</dbReference>
<name>A0ABT5TAB3_9RHOB</name>
<comment type="caution">
    <text evidence="8">The sequence shown here is derived from an EMBL/GenBank/DDBJ whole genome shotgun (WGS) entry which is preliminary data.</text>
</comment>
<evidence type="ECO:0000313" key="9">
    <source>
        <dbReference type="Proteomes" id="UP001431784"/>
    </source>
</evidence>
<dbReference type="PANTHER" id="PTHR13806:SF31">
    <property type="entry name" value="FLOTILLIN-LIKE PROTEIN 1-RELATED"/>
    <property type="match status" value="1"/>
</dbReference>
<dbReference type="CDD" id="cd03399">
    <property type="entry name" value="SPFH_flotillin"/>
    <property type="match status" value="1"/>
</dbReference>
<feature type="domain" description="Band 7" evidence="7">
    <location>
        <begin position="22"/>
        <end position="191"/>
    </location>
</feature>
<sequence>MTTIFWIIVLIVVLAALIALAAAFYERASNAVSLVRTGIGGRRVVIEGGVLSLPWFHEVARVNMQSIRLDVQRAGDHALITRDRLRIDVGAEFYLSVPPEDAAVARAAQALGRRSFQPEELRALVEGMFIDAMRAVAARSSMDDLHEGRAEFASAIRDAIAPHVTRYGLQLDAVALTALDQTPFAALDENNAFNAEGLRKLSQVIAQSKRDRAEIEGETRVSVRRAAMEAARLQLDIELEERRAEIAQAQQVEALMSAQIAEVARAKADAERAAAEARIHMEQGIRAADIAREQAIREAEITRARALEIAEQDRAVMVANKSQEESRAMAEADLARAEAVRAQESVETARAEAEALRRRALSLIAAEADAEAAARRSEIAAASTRKMAADKLETADLHAQAHLKQRQAETTALEAHIKAENGRSPESLAHQAEMARLEAMPKIVAEMVKPAEKIGNINVTQVGTVEGSRGAILQALESVLEQTVHAPGLSRLLERVHDDIRYDNTRRRQHDHKE</sequence>
<dbReference type="PANTHER" id="PTHR13806">
    <property type="entry name" value="FLOTILLIN-RELATED"/>
    <property type="match status" value="1"/>
</dbReference>
<dbReference type="Pfam" id="PF01145">
    <property type="entry name" value="Band_7"/>
    <property type="match status" value="1"/>
</dbReference>
<dbReference type="RefSeq" id="WP_274352722.1">
    <property type="nucleotide sequence ID" value="NZ_JAQZSM010000012.1"/>
</dbReference>
<dbReference type="Pfam" id="PF15975">
    <property type="entry name" value="Flot"/>
    <property type="match status" value="1"/>
</dbReference>
<evidence type="ECO:0000256" key="3">
    <source>
        <dbReference type="ARBA" id="ARBA00007161"/>
    </source>
</evidence>
<evidence type="ECO:0000256" key="1">
    <source>
        <dbReference type="ARBA" id="ARBA00004167"/>
    </source>
</evidence>
<dbReference type="SUPFAM" id="SSF117892">
    <property type="entry name" value="Band 7/SPFH domain"/>
    <property type="match status" value="1"/>
</dbReference>
<dbReference type="Gene3D" id="3.30.479.30">
    <property type="entry name" value="Band 7 domain"/>
    <property type="match status" value="1"/>
</dbReference>
<evidence type="ECO:0000313" key="8">
    <source>
        <dbReference type="EMBL" id="MDD7972042.1"/>
    </source>
</evidence>
<keyword evidence="4" id="KW-1003">Cell membrane</keyword>
<evidence type="ECO:0000256" key="2">
    <source>
        <dbReference type="ARBA" id="ARBA00004236"/>
    </source>
</evidence>
<comment type="similarity">
    <text evidence="3">Belongs to the band 7/mec-2 family. Flotillin subfamily.</text>
</comment>